<evidence type="ECO:0000313" key="2">
    <source>
        <dbReference type="WBParaSite" id="PS1159_v2.g23314.t1"/>
    </source>
</evidence>
<reference evidence="2" key="1">
    <citation type="submission" date="2022-11" db="UniProtKB">
        <authorList>
            <consortium name="WormBaseParasite"/>
        </authorList>
    </citation>
    <scope>IDENTIFICATION</scope>
</reference>
<dbReference type="WBParaSite" id="PS1159_v2.g23314.t1">
    <property type="protein sequence ID" value="PS1159_v2.g23314.t1"/>
    <property type="gene ID" value="PS1159_v2.g23314"/>
</dbReference>
<sequence>MPRRAFLNSNGGYYIGELLSKWSFEEIKTKETKLLTLIENFSTFDKRSFGRQIANSPGAQTLKELLFISDESTVIHKWHKLIIDLTMNAFELRDAYGRETIDRVIQEYDSSDTKLKLLTLFTHDPWGRQQLRIAGGLGLIMEGCSKDSFDTKTFFIAKNLSYLMHDKECLIMICRNDAFMDKILFLLQKYCNETNEKDCPAPESRITLRPDSPNFLQHLEEKRQNMNVTNFYVDFADLEASIPAAQGSSSPRIRSAWSPSASLTSASPSPSPSSARSTFSDDDSDAWTTLHPKKEDIGWYSDSEEDEEKKEMCRENRRDKIVMYLLDVIDWLTHYPENHLQLLRKPVFETLVSIFSTELPISYISKACRSIKRLIRSEESLPHLFDLKLHLLIISLIRRPCLMHRYADRCHRCEDRRKFGREVIQELSLQANSVPGWNFMQILLKSDDPDTQFYAWSTALTLIRDLQYRSRLFYFYDVLTKLFDTFKSILLKAADEGNKLLNIESEQEEEESQNSTIIESVHQVRVAFLKENESKLKAILFSFASLLSHKMQSTILETQTEPFPLDNTDEICRLENLEILPQKQIRFKNVNGDLLVTADRDSLCRFSEYYRGMFENDFAEKLGQQQDFVIGNEGIHIRDEQFIKFIHLLSGCKKSQCVAVDETSTCVSLIYLADKYLATELLETMFLPTGIAGRFITGSTLSSFAPIMMTCLSTHGRFSDLFFFVFLRYASMNEIFDTLSASLSFHSGDTFCDLFKEFLERCISSLPIHPSYRLWI</sequence>
<protein>
    <submittedName>
        <fullName evidence="2">BTB domain-containing protein</fullName>
    </submittedName>
</protein>
<organism evidence="1 2">
    <name type="scientific">Panagrolaimus sp. PS1159</name>
    <dbReference type="NCBI Taxonomy" id="55785"/>
    <lineage>
        <taxon>Eukaryota</taxon>
        <taxon>Metazoa</taxon>
        <taxon>Ecdysozoa</taxon>
        <taxon>Nematoda</taxon>
        <taxon>Chromadorea</taxon>
        <taxon>Rhabditida</taxon>
        <taxon>Tylenchina</taxon>
        <taxon>Panagrolaimomorpha</taxon>
        <taxon>Panagrolaimoidea</taxon>
        <taxon>Panagrolaimidae</taxon>
        <taxon>Panagrolaimus</taxon>
    </lineage>
</organism>
<accession>A0AC35G473</accession>
<evidence type="ECO:0000313" key="1">
    <source>
        <dbReference type="Proteomes" id="UP000887580"/>
    </source>
</evidence>
<dbReference type="Proteomes" id="UP000887580">
    <property type="component" value="Unplaced"/>
</dbReference>
<name>A0AC35G473_9BILA</name>
<proteinExistence type="predicted"/>